<protein>
    <submittedName>
        <fullName evidence="2">Uncharacterized protein</fullName>
    </submittedName>
</protein>
<keyword evidence="1" id="KW-0812">Transmembrane</keyword>
<evidence type="ECO:0000313" key="2">
    <source>
        <dbReference type="EMBL" id="BCK78841.1"/>
    </source>
</evidence>
<organism evidence="2 3">
    <name type="scientific">Vescimonas fastidiosa</name>
    <dbReference type="NCBI Taxonomy" id="2714353"/>
    <lineage>
        <taxon>Bacteria</taxon>
        <taxon>Bacillati</taxon>
        <taxon>Bacillota</taxon>
        <taxon>Clostridia</taxon>
        <taxon>Eubacteriales</taxon>
        <taxon>Oscillospiraceae</taxon>
        <taxon>Vescimonas</taxon>
    </lineage>
</organism>
<gene>
    <name evidence="2" type="ORF">MM35RIKEN_10330</name>
</gene>
<keyword evidence="1" id="KW-0472">Membrane</keyword>
<name>A0A810Q081_9FIRM</name>
<dbReference type="EMBL" id="AP023415">
    <property type="protein sequence ID" value="BCK78841.1"/>
    <property type="molecule type" value="Genomic_DNA"/>
</dbReference>
<evidence type="ECO:0000256" key="1">
    <source>
        <dbReference type="SAM" id="Phobius"/>
    </source>
</evidence>
<accession>A0A810Q081</accession>
<dbReference type="AlphaFoldDB" id="A0A810Q081"/>
<sequence>MKKRWMIGGLEGLLPPNADKESTVSQCTGIGVMGGAASAVWFLIRYGEARSNLYTYSSSLQRRVLTGEKIEPFSRFAGCAGWLMAFFLFMLLVWMGMLYASFSQGSRSLYLMGRLPKGRRIMAGYLLRGPLWCLVRCAVLCGALLGAYYLVWRFATPAGCLPI</sequence>
<feature type="transmembrane region" description="Helical" evidence="1">
    <location>
        <begin position="123"/>
        <end position="151"/>
    </location>
</feature>
<keyword evidence="1" id="KW-1133">Transmembrane helix</keyword>
<proteinExistence type="predicted"/>
<dbReference type="RefSeq" id="WP_212819844.1">
    <property type="nucleotide sequence ID" value="NZ_AP023415.1"/>
</dbReference>
<dbReference type="KEGG" id="vfa:MM35RIKEN_10330"/>
<dbReference type="Proteomes" id="UP000681343">
    <property type="component" value="Chromosome"/>
</dbReference>
<evidence type="ECO:0000313" key="3">
    <source>
        <dbReference type="Proteomes" id="UP000681343"/>
    </source>
</evidence>
<feature type="transmembrane region" description="Helical" evidence="1">
    <location>
        <begin position="82"/>
        <end position="102"/>
    </location>
</feature>
<keyword evidence="3" id="KW-1185">Reference proteome</keyword>
<feature type="transmembrane region" description="Helical" evidence="1">
    <location>
        <begin position="23"/>
        <end position="44"/>
    </location>
</feature>
<reference evidence="2" key="1">
    <citation type="submission" date="2020-09" db="EMBL/GenBank/DDBJ databases">
        <title>New species isolated from human feces.</title>
        <authorList>
            <person name="Kitahara M."/>
            <person name="Shigeno Y."/>
            <person name="Shime M."/>
            <person name="Matsumoto Y."/>
            <person name="Nakamura S."/>
            <person name="Motooka D."/>
            <person name="Fukuoka S."/>
            <person name="Nishikawa H."/>
            <person name="Benno Y."/>
        </authorList>
    </citation>
    <scope>NUCLEOTIDE SEQUENCE</scope>
    <source>
        <strain evidence="2">MM35</strain>
    </source>
</reference>